<keyword evidence="1" id="KW-0678">Repressor</keyword>
<keyword evidence="3 6" id="KW-0238">DNA-binding</keyword>
<feature type="domain" description="HTH merR-type" evidence="5">
    <location>
        <begin position="120"/>
        <end position="165"/>
    </location>
</feature>
<evidence type="ECO:0000313" key="6">
    <source>
        <dbReference type="EMBL" id="ROR28718.1"/>
    </source>
</evidence>
<dbReference type="PANTHER" id="PTHR30204">
    <property type="entry name" value="REDOX-CYCLING DRUG-SENSING TRANSCRIPTIONAL ACTIVATOR SOXR"/>
    <property type="match status" value="1"/>
</dbReference>
<keyword evidence="2" id="KW-0805">Transcription regulation</keyword>
<dbReference type="InterPro" id="IPR047057">
    <property type="entry name" value="MerR_fam"/>
</dbReference>
<evidence type="ECO:0000256" key="3">
    <source>
        <dbReference type="ARBA" id="ARBA00023125"/>
    </source>
</evidence>
<feature type="domain" description="HTH merR-type" evidence="5">
    <location>
        <begin position="8"/>
        <end position="70"/>
    </location>
</feature>
<evidence type="ECO:0000256" key="4">
    <source>
        <dbReference type="ARBA" id="ARBA00023163"/>
    </source>
</evidence>
<dbReference type="PANTHER" id="PTHR30204:SF69">
    <property type="entry name" value="MERR-FAMILY TRANSCRIPTIONAL REGULATOR"/>
    <property type="match status" value="1"/>
</dbReference>
<keyword evidence="4" id="KW-0804">Transcription</keyword>
<evidence type="ECO:0000256" key="2">
    <source>
        <dbReference type="ARBA" id="ARBA00023015"/>
    </source>
</evidence>
<dbReference type="SUPFAM" id="SSF46955">
    <property type="entry name" value="Putative DNA-binding domain"/>
    <property type="match status" value="2"/>
</dbReference>
<sequence length="245" mass="28473">MAIRPIDIARKLGISTTTLRTYEELGLVPRVSRSETGYRIFTNEHLAYFICIREMIVGFGLSNISKILREVMLKNIDAALWMANQHQVNLRGDKIISEKIAENLINKKQTRSDSQKAKRLMTIRDISEETGVPASTIRYWDKVGLITAKRGKGNNYRIFSEEHVQEILTIYALKFSIYSNNYYYFVDRVKEELKEFDYNDRDRIITIANDINKYLDKVNRAQISGISALYHLCLQAERGEFTDEI</sequence>
<dbReference type="Pfam" id="PF00376">
    <property type="entry name" value="MerR"/>
    <property type="match status" value="1"/>
</dbReference>
<dbReference type="AlphaFoldDB" id="A0A3N1XR09"/>
<evidence type="ECO:0000313" key="7">
    <source>
        <dbReference type="Proteomes" id="UP000273083"/>
    </source>
</evidence>
<dbReference type="InterPro" id="IPR000551">
    <property type="entry name" value="MerR-type_HTH_dom"/>
</dbReference>
<dbReference type="Proteomes" id="UP000273083">
    <property type="component" value="Unassembled WGS sequence"/>
</dbReference>
<dbReference type="PROSITE" id="PS50937">
    <property type="entry name" value="HTH_MERR_2"/>
    <property type="match status" value="2"/>
</dbReference>
<name>A0A3N1XR09_9FIRM</name>
<accession>A0A3N1XR09</accession>
<organism evidence="6 7">
    <name type="scientific">Mobilisporobacter senegalensis</name>
    <dbReference type="NCBI Taxonomy" id="1329262"/>
    <lineage>
        <taxon>Bacteria</taxon>
        <taxon>Bacillati</taxon>
        <taxon>Bacillota</taxon>
        <taxon>Clostridia</taxon>
        <taxon>Lachnospirales</taxon>
        <taxon>Lachnospiraceae</taxon>
        <taxon>Mobilisporobacter</taxon>
    </lineage>
</organism>
<evidence type="ECO:0000256" key="1">
    <source>
        <dbReference type="ARBA" id="ARBA00022491"/>
    </source>
</evidence>
<dbReference type="EMBL" id="RJVG01000004">
    <property type="protein sequence ID" value="ROR28718.1"/>
    <property type="molecule type" value="Genomic_DNA"/>
</dbReference>
<dbReference type="RefSeq" id="WP_123609214.1">
    <property type="nucleotide sequence ID" value="NZ_RJVG01000004.1"/>
</dbReference>
<reference evidence="6 7" key="1">
    <citation type="submission" date="2018-11" db="EMBL/GenBank/DDBJ databases">
        <title>Genomic Encyclopedia of Type Strains, Phase IV (KMG-IV): sequencing the most valuable type-strain genomes for metagenomic binning, comparative biology and taxonomic classification.</title>
        <authorList>
            <person name="Goeker M."/>
        </authorList>
    </citation>
    <scope>NUCLEOTIDE SEQUENCE [LARGE SCALE GENOMIC DNA]</scope>
    <source>
        <strain evidence="6 7">DSM 26537</strain>
    </source>
</reference>
<proteinExistence type="predicted"/>
<gene>
    <name evidence="6" type="ORF">EDD66_104307</name>
</gene>
<comment type="caution">
    <text evidence="6">The sequence shown here is derived from an EMBL/GenBank/DDBJ whole genome shotgun (WGS) entry which is preliminary data.</text>
</comment>
<dbReference type="GO" id="GO:0003677">
    <property type="term" value="F:DNA binding"/>
    <property type="evidence" value="ECO:0007669"/>
    <property type="project" value="UniProtKB-KW"/>
</dbReference>
<dbReference type="InterPro" id="IPR009061">
    <property type="entry name" value="DNA-bd_dom_put_sf"/>
</dbReference>
<protein>
    <submittedName>
        <fullName evidence="6">DNA-binding transcriptional MerR regulator</fullName>
    </submittedName>
</protein>
<dbReference type="Pfam" id="PF13411">
    <property type="entry name" value="MerR_1"/>
    <property type="match status" value="1"/>
</dbReference>
<dbReference type="OrthoDB" id="122388at2"/>
<keyword evidence="7" id="KW-1185">Reference proteome</keyword>
<dbReference type="SMART" id="SM00422">
    <property type="entry name" value="HTH_MERR"/>
    <property type="match status" value="2"/>
</dbReference>
<dbReference type="GO" id="GO:0003700">
    <property type="term" value="F:DNA-binding transcription factor activity"/>
    <property type="evidence" value="ECO:0007669"/>
    <property type="project" value="InterPro"/>
</dbReference>
<evidence type="ECO:0000259" key="5">
    <source>
        <dbReference type="PROSITE" id="PS50937"/>
    </source>
</evidence>
<dbReference type="Gene3D" id="1.10.1660.10">
    <property type="match status" value="2"/>
</dbReference>